<evidence type="ECO:0000313" key="11">
    <source>
        <dbReference type="EMBL" id="MBF9304474.1"/>
    </source>
</evidence>
<dbReference type="EMBL" id="JACGQI010000022">
    <property type="protein sequence ID" value="MBF2230937.1"/>
    <property type="molecule type" value="Genomic_DNA"/>
</dbReference>
<comment type="similarity">
    <text evidence="8">Belongs to the tRNA(Ile)-lysidine synthase family.</text>
</comment>
<evidence type="ECO:0000313" key="12">
    <source>
        <dbReference type="Proteomes" id="UP000648077"/>
    </source>
</evidence>
<dbReference type="InterPro" id="IPR012795">
    <property type="entry name" value="tRNA_Ile_lys_synt_N"/>
</dbReference>
<dbReference type="GeneID" id="50019580"/>
<dbReference type="EC" id="6.3.4.19" evidence="8"/>
<comment type="subcellular location">
    <subcellularLocation>
        <location evidence="1 8">Cytoplasm</location>
    </subcellularLocation>
</comment>
<accession>A0A4Y7VUC2</accession>
<dbReference type="InterPro" id="IPR012094">
    <property type="entry name" value="tRNA_Ile_lys_synt"/>
</dbReference>
<reference evidence="11" key="2">
    <citation type="submission" date="2020-11" db="EMBL/GenBank/DDBJ databases">
        <title>Molecular epidemiology and genomic profiles of multidrug-resistant bacteria collected from clinical sources in South Africa.</title>
        <authorList>
            <person name="Asante J."/>
            <person name="Amoako D.G."/>
        </authorList>
    </citation>
    <scope>NUCLEOTIDE SEQUENCE</scope>
    <source>
        <strain evidence="11">C68</strain>
    </source>
</reference>
<evidence type="ECO:0000256" key="3">
    <source>
        <dbReference type="ARBA" id="ARBA00022598"/>
    </source>
</evidence>
<dbReference type="SMART" id="SM00977">
    <property type="entry name" value="TilS_C"/>
    <property type="match status" value="1"/>
</dbReference>
<dbReference type="InterPro" id="IPR012796">
    <property type="entry name" value="Lysidine-tRNA-synth_C"/>
</dbReference>
<evidence type="ECO:0000259" key="9">
    <source>
        <dbReference type="SMART" id="SM00977"/>
    </source>
</evidence>
<evidence type="ECO:0000313" key="10">
    <source>
        <dbReference type="EMBL" id="MBF2230937.1"/>
    </source>
</evidence>
<dbReference type="InterPro" id="IPR011063">
    <property type="entry name" value="TilS/TtcA_N"/>
</dbReference>
<comment type="caution">
    <text evidence="10">The sequence shown here is derived from an EMBL/GenBank/DDBJ whole genome shotgun (WGS) entry which is preliminary data.</text>
</comment>
<dbReference type="SMR" id="A0A4Y7VUC2"/>
<dbReference type="HAMAP" id="MF_01161">
    <property type="entry name" value="tRNA_Ile_lys_synt"/>
    <property type="match status" value="1"/>
</dbReference>
<dbReference type="NCBIfam" id="TIGR02432">
    <property type="entry name" value="lysidine_TilS_N"/>
    <property type="match status" value="1"/>
</dbReference>
<dbReference type="Pfam" id="PF01171">
    <property type="entry name" value="ATP_bind_3"/>
    <property type="match status" value="1"/>
</dbReference>
<dbReference type="CDD" id="cd01992">
    <property type="entry name" value="TilS_N"/>
    <property type="match status" value="1"/>
</dbReference>
<dbReference type="Pfam" id="PF11734">
    <property type="entry name" value="TilS_C"/>
    <property type="match status" value="1"/>
</dbReference>
<dbReference type="RefSeq" id="WP_002447894.1">
    <property type="nucleotide sequence ID" value="NZ_AP019721.1"/>
</dbReference>
<keyword evidence="4 8" id="KW-0819">tRNA processing</keyword>
<dbReference type="OMA" id="HLNHMLR"/>
<evidence type="ECO:0000256" key="6">
    <source>
        <dbReference type="ARBA" id="ARBA00022840"/>
    </source>
</evidence>
<dbReference type="Proteomes" id="UP000648077">
    <property type="component" value="Unassembled WGS sequence"/>
</dbReference>
<dbReference type="AlphaFoldDB" id="A0A4Y7VUC2"/>
<evidence type="ECO:0000256" key="2">
    <source>
        <dbReference type="ARBA" id="ARBA00022490"/>
    </source>
</evidence>
<dbReference type="PANTHER" id="PTHR43033">
    <property type="entry name" value="TRNA(ILE)-LYSIDINE SYNTHASE-RELATED"/>
    <property type="match status" value="1"/>
</dbReference>
<dbReference type="GO" id="GO:0006400">
    <property type="term" value="P:tRNA modification"/>
    <property type="evidence" value="ECO:0007669"/>
    <property type="project" value="UniProtKB-UniRule"/>
</dbReference>
<organism evidence="10 12">
    <name type="scientific">Staphylococcus epidermidis</name>
    <dbReference type="NCBI Taxonomy" id="1282"/>
    <lineage>
        <taxon>Bacteria</taxon>
        <taxon>Bacillati</taxon>
        <taxon>Bacillota</taxon>
        <taxon>Bacilli</taxon>
        <taxon>Bacillales</taxon>
        <taxon>Staphylococcaceae</taxon>
        <taxon>Staphylococcus</taxon>
    </lineage>
</organism>
<dbReference type="GO" id="GO:0005737">
    <property type="term" value="C:cytoplasm"/>
    <property type="evidence" value="ECO:0007669"/>
    <property type="project" value="UniProtKB-SubCell"/>
</dbReference>
<dbReference type="SUPFAM" id="SSF56037">
    <property type="entry name" value="PheT/TilS domain"/>
    <property type="match status" value="1"/>
</dbReference>
<evidence type="ECO:0000256" key="8">
    <source>
        <dbReference type="HAMAP-Rule" id="MF_01161"/>
    </source>
</evidence>
<dbReference type="Gene3D" id="3.40.50.620">
    <property type="entry name" value="HUPs"/>
    <property type="match status" value="1"/>
</dbReference>
<dbReference type="SUPFAM" id="SSF52402">
    <property type="entry name" value="Adenine nucleotide alpha hydrolases-like"/>
    <property type="match status" value="1"/>
</dbReference>
<gene>
    <name evidence="8 10" type="primary">tilS</name>
    <name evidence="10" type="ORF">H3963_10955</name>
    <name evidence="11" type="ORF">I3V53_10390</name>
</gene>
<dbReference type="Proteomes" id="UP000622362">
    <property type="component" value="Unassembled WGS sequence"/>
</dbReference>
<evidence type="ECO:0000256" key="1">
    <source>
        <dbReference type="ARBA" id="ARBA00004496"/>
    </source>
</evidence>
<name>A0A4Y7VUC2_STAEP</name>
<feature type="domain" description="Lysidine-tRNA(Ile) synthetase C-terminal" evidence="9">
    <location>
        <begin position="358"/>
        <end position="421"/>
    </location>
</feature>
<evidence type="ECO:0000256" key="7">
    <source>
        <dbReference type="ARBA" id="ARBA00048539"/>
    </source>
</evidence>
<comment type="caution">
    <text evidence="8">Lacks conserved residue(s) required for the propagation of feature annotation.</text>
</comment>
<keyword evidence="2 8" id="KW-0963">Cytoplasm</keyword>
<sequence>MNIKTDGWSKKAHIVVAVSTGIDSMSLLYSLLNDYQHTYRKLTCVHVNHGLREQSYEEEAFLREYCHQHHIDIYIKRLDLSDIVADGNSIQQEARQRRYEWFGDIIAQLRADVLLTAHHLDDQFETIIYRLFTGRSTRNSLGMTYESYFNQYKVYRPMLNLKKTEILAYQYANQIPYYEDMSNQDRKYVRNDIRQRIIPAINENPHLNAHQLLKLKDWHDIELQSLKEQAETFINNEVSKSKYLTYSFSRTAFNELNVNIKSVVMDLLFEKLDCHLAMPQHAYDEWFEQIRNDKSQFNIHVTDEWIIQIAYDKLIIMAKSEMDQYILDRICIRKPGTYEFNDYQIDIHPDLPQQLYPLTVRVRQNGDVYKLNGQKGHKKVSRLFIDKKVTLAERQRIPLIINQENAVLAIGDLYVKENFKEFILISNNGDEL</sequence>
<comment type="function">
    <text evidence="8">Ligates lysine onto the cytidine present at position 34 of the AUA codon-specific tRNA(Ile) that contains the anticodon CAU, in an ATP-dependent manner. Cytidine is converted to lysidine, thus changing the amino acid specificity of the tRNA from methionine to isoleucine.</text>
</comment>
<keyword evidence="3 8" id="KW-0436">Ligase</keyword>
<dbReference type="PANTHER" id="PTHR43033:SF1">
    <property type="entry name" value="TRNA(ILE)-LYSIDINE SYNTHASE-RELATED"/>
    <property type="match status" value="1"/>
</dbReference>
<evidence type="ECO:0000256" key="4">
    <source>
        <dbReference type="ARBA" id="ARBA00022694"/>
    </source>
</evidence>
<protein>
    <recommendedName>
        <fullName evidence="8">tRNA(Ile)-lysidine synthase</fullName>
        <ecNumber evidence="8">6.3.4.19</ecNumber>
    </recommendedName>
    <alternativeName>
        <fullName evidence="8">tRNA(Ile)-2-lysyl-cytidine synthase</fullName>
    </alternativeName>
    <alternativeName>
        <fullName evidence="8">tRNA(Ile)-lysidine synthetase</fullName>
    </alternativeName>
</protein>
<proteinExistence type="inferred from homology"/>
<keyword evidence="5" id="KW-0547">Nucleotide-binding</keyword>
<dbReference type="EMBL" id="JADPYN010000024">
    <property type="protein sequence ID" value="MBF9304474.1"/>
    <property type="molecule type" value="Genomic_DNA"/>
</dbReference>
<comment type="catalytic activity">
    <reaction evidence="7 8">
        <text>cytidine(34) in tRNA(Ile2) + L-lysine + ATP = lysidine(34) in tRNA(Ile2) + AMP + diphosphate + H(+)</text>
        <dbReference type="Rhea" id="RHEA:43744"/>
        <dbReference type="Rhea" id="RHEA-COMP:10625"/>
        <dbReference type="Rhea" id="RHEA-COMP:10670"/>
        <dbReference type="ChEBI" id="CHEBI:15378"/>
        <dbReference type="ChEBI" id="CHEBI:30616"/>
        <dbReference type="ChEBI" id="CHEBI:32551"/>
        <dbReference type="ChEBI" id="CHEBI:33019"/>
        <dbReference type="ChEBI" id="CHEBI:82748"/>
        <dbReference type="ChEBI" id="CHEBI:83665"/>
        <dbReference type="ChEBI" id="CHEBI:456215"/>
        <dbReference type="EC" id="6.3.4.19"/>
    </reaction>
</comment>
<evidence type="ECO:0000256" key="5">
    <source>
        <dbReference type="ARBA" id="ARBA00022741"/>
    </source>
</evidence>
<dbReference type="GO" id="GO:0032267">
    <property type="term" value="F:tRNA(Ile)-lysidine synthase activity"/>
    <property type="evidence" value="ECO:0007669"/>
    <property type="project" value="UniProtKB-EC"/>
</dbReference>
<dbReference type="InterPro" id="IPR014729">
    <property type="entry name" value="Rossmann-like_a/b/a_fold"/>
</dbReference>
<dbReference type="GO" id="GO:0005524">
    <property type="term" value="F:ATP binding"/>
    <property type="evidence" value="ECO:0007669"/>
    <property type="project" value="UniProtKB-KW"/>
</dbReference>
<dbReference type="NCBIfam" id="TIGR02433">
    <property type="entry name" value="lysidine_TilS_C"/>
    <property type="match status" value="1"/>
</dbReference>
<reference evidence="10" key="1">
    <citation type="submission" date="2020-08" db="EMBL/GenBank/DDBJ databases">
        <title>Changes in the skin microbiome associated with squamous cell carcinoma in transplant recipients.</title>
        <authorList>
            <person name="Zaugg J."/>
            <person name="Krueger A."/>
            <person name="Lachner N."/>
        </authorList>
    </citation>
    <scope>NUCLEOTIDE SEQUENCE</scope>
    <source>
        <strain evidence="10">R5988</strain>
    </source>
</reference>
<dbReference type="OrthoDB" id="9807403at2"/>
<keyword evidence="6" id="KW-0067">ATP-binding</keyword>